<feature type="region of interest" description="Disordered" evidence="1">
    <location>
        <begin position="29"/>
        <end position="58"/>
    </location>
</feature>
<accession>A0A5C6DTK0</accession>
<proteinExistence type="predicted"/>
<gene>
    <name evidence="2" type="ORF">Poly41_14870</name>
</gene>
<evidence type="ECO:0000313" key="3">
    <source>
        <dbReference type="Proteomes" id="UP000319143"/>
    </source>
</evidence>
<reference evidence="2 3" key="1">
    <citation type="submission" date="2019-02" db="EMBL/GenBank/DDBJ databases">
        <title>Deep-cultivation of Planctomycetes and their phenomic and genomic characterization uncovers novel biology.</title>
        <authorList>
            <person name="Wiegand S."/>
            <person name="Jogler M."/>
            <person name="Boedeker C."/>
            <person name="Pinto D."/>
            <person name="Vollmers J."/>
            <person name="Rivas-Marin E."/>
            <person name="Kohn T."/>
            <person name="Peeters S.H."/>
            <person name="Heuer A."/>
            <person name="Rast P."/>
            <person name="Oberbeckmann S."/>
            <person name="Bunk B."/>
            <person name="Jeske O."/>
            <person name="Meyerdierks A."/>
            <person name="Storesund J.E."/>
            <person name="Kallscheuer N."/>
            <person name="Luecker S."/>
            <person name="Lage O.M."/>
            <person name="Pohl T."/>
            <person name="Merkel B.J."/>
            <person name="Hornburger P."/>
            <person name="Mueller R.-W."/>
            <person name="Bruemmer F."/>
            <person name="Labrenz M."/>
            <person name="Spormann A.M."/>
            <person name="Op Den Camp H."/>
            <person name="Overmann J."/>
            <person name="Amann R."/>
            <person name="Jetten M.S.M."/>
            <person name="Mascher T."/>
            <person name="Medema M.H."/>
            <person name="Devos D.P."/>
            <person name="Kaster A.-K."/>
            <person name="Ovreas L."/>
            <person name="Rohde M."/>
            <person name="Galperin M.Y."/>
            <person name="Jogler C."/>
        </authorList>
    </citation>
    <scope>NUCLEOTIDE SEQUENCE [LARGE SCALE GENOMIC DNA]</scope>
    <source>
        <strain evidence="2 3">Poly41</strain>
    </source>
</reference>
<feature type="compositionally biased region" description="Gly residues" evidence="1">
    <location>
        <begin position="41"/>
        <end position="50"/>
    </location>
</feature>
<sequence length="107" mass="11713">MLKAADPRYVTAHFGKWDHRYDEITPAEQGYDFSDGYTGNSTGGAKGSGGPAVQDDPKRIDTITNKALQFIDRSHAANQPSRQRSRVGQYQAEDGSQSAPTQRGPTR</sequence>
<feature type="region of interest" description="Disordered" evidence="1">
    <location>
        <begin position="70"/>
        <end position="107"/>
    </location>
</feature>
<protein>
    <submittedName>
        <fullName evidence="2">Uncharacterized protein</fullName>
    </submittedName>
</protein>
<dbReference type="AlphaFoldDB" id="A0A5C6DTK0"/>
<keyword evidence="3" id="KW-1185">Reference proteome</keyword>
<dbReference type="SUPFAM" id="SSF53649">
    <property type="entry name" value="Alkaline phosphatase-like"/>
    <property type="match status" value="1"/>
</dbReference>
<dbReference type="Proteomes" id="UP000319143">
    <property type="component" value="Unassembled WGS sequence"/>
</dbReference>
<comment type="caution">
    <text evidence="2">The sequence shown here is derived from an EMBL/GenBank/DDBJ whole genome shotgun (WGS) entry which is preliminary data.</text>
</comment>
<dbReference type="EMBL" id="SJPV01000002">
    <property type="protein sequence ID" value="TWU40653.1"/>
    <property type="molecule type" value="Genomic_DNA"/>
</dbReference>
<feature type="compositionally biased region" description="Polar residues" evidence="1">
    <location>
        <begin position="76"/>
        <end position="107"/>
    </location>
</feature>
<organism evidence="2 3">
    <name type="scientific">Novipirellula artificiosorum</name>
    <dbReference type="NCBI Taxonomy" id="2528016"/>
    <lineage>
        <taxon>Bacteria</taxon>
        <taxon>Pseudomonadati</taxon>
        <taxon>Planctomycetota</taxon>
        <taxon>Planctomycetia</taxon>
        <taxon>Pirellulales</taxon>
        <taxon>Pirellulaceae</taxon>
        <taxon>Novipirellula</taxon>
    </lineage>
</organism>
<evidence type="ECO:0000256" key="1">
    <source>
        <dbReference type="SAM" id="MobiDB-lite"/>
    </source>
</evidence>
<dbReference type="InterPro" id="IPR017850">
    <property type="entry name" value="Alkaline_phosphatase_core_sf"/>
</dbReference>
<name>A0A5C6DTK0_9BACT</name>
<evidence type="ECO:0000313" key="2">
    <source>
        <dbReference type="EMBL" id="TWU40653.1"/>
    </source>
</evidence>
<dbReference type="Gene3D" id="3.40.720.10">
    <property type="entry name" value="Alkaline Phosphatase, subunit A"/>
    <property type="match status" value="1"/>
</dbReference>